<comment type="caution">
    <text evidence="3">The sequence shown here is derived from an EMBL/GenBank/DDBJ whole genome shotgun (WGS) entry which is preliminary data.</text>
</comment>
<feature type="region of interest" description="Disordered" evidence="1">
    <location>
        <begin position="296"/>
        <end position="329"/>
    </location>
</feature>
<feature type="region of interest" description="Disordered" evidence="1">
    <location>
        <begin position="115"/>
        <end position="147"/>
    </location>
</feature>
<organism evidence="3 4">
    <name type="scientific">Edaphochlamys debaryana</name>
    <dbReference type="NCBI Taxonomy" id="47281"/>
    <lineage>
        <taxon>Eukaryota</taxon>
        <taxon>Viridiplantae</taxon>
        <taxon>Chlorophyta</taxon>
        <taxon>core chlorophytes</taxon>
        <taxon>Chlorophyceae</taxon>
        <taxon>CS clade</taxon>
        <taxon>Chlamydomonadales</taxon>
        <taxon>Chlamydomonadales incertae sedis</taxon>
        <taxon>Edaphochlamys</taxon>
    </lineage>
</organism>
<dbReference type="PANTHER" id="PTHR44329">
    <property type="entry name" value="SERINE/THREONINE-PROTEIN KINASE TNNI3K-RELATED"/>
    <property type="match status" value="1"/>
</dbReference>
<dbReference type="InterPro" id="IPR001245">
    <property type="entry name" value="Ser-Thr/Tyr_kinase_cat_dom"/>
</dbReference>
<dbReference type="SUPFAM" id="SSF56112">
    <property type="entry name" value="Protein kinase-like (PK-like)"/>
    <property type="match status" value="1"/>
</dbReference>
<dbReference type="InterPro" id="IPR051681">
    <property type="entry name" value="Ser/Thr_Kinases-Pseudokinases"/>
</dbReference>
<evidence type="ECO:0000256" key="1">
    <source>
        <dbReference type="SAM" id="MobiDB-lite"/>
    </source>
</evidence>
<name>A0A836BNK4_9CHLO</name>
<protein>
    <recommendedName>
        <fullName evidence="2">Protein kinase domain-containing protein</fullName>
    </recommendedName>
</protein>
<keyword evidence="4" id="KW-1185">Reference proteome</keyword>
<feature type="compositionally biased region" description="Low complexity" evidence="1">
    <location>
        <begin position="24"/>
        <end position="40"/>
    </location>
</feature>
<feature type="domain" description="Protein kinase" evidence="2">
    <location>
        <begin position="353"/>
        <end position="713"/>
    </location>
</feature>
<gene>
    <name evidence="3" type="ORF">HYH03_017756</name>
</gene>
<accession>A0A836BNK4</accession>
<feature type="compositionally biased region" description="Low complexity" evidence="1">
    <location>
        <begin position="772"/>
        <end position="787"/>
    </location>
</feature>
<feature type="region of interest" description="Disordered" evidence="1">
    <location>
        <begin position="253"/>
        <end position="278"/>
    </location>
</feature>
<dbReference type="PANTHER" id="PTHR44329:SF214">
    <property type="entry name" value="PROTEIN KINASE DOMAIN-CONTAINING PROTEIN"/>
    <property type="match status" value="1"/>
</dbReference>
<feature type="region of interest" description="Disordered" evidence="1">
    <location>
        <begin position="724"/>
        <end position="747"/>
    </location>
</feature>
<dbReference type="Gene3D" id="3.30.200.20">
    <property type="entry name" value="Phosphorylase Kinase, domain 1"/>
    <property type="match status" value="1"/>
</dbReference>
<dbReference type="EMBL" id="JAEHOE010000179">
    <property type="protein sequence ID" value="KAG2483356.1"/>
    <property type="molecule type" value="Genomic_DNA"/>
</dbReference>
<feature type="compositionally biased region" description="Gly residues" evidence="1">
    <location>
        <begin position="124"/>
        <end position="135"/>
    </location>
</feature>
<dbReference type="Pfam" id="PF07714">
    <property type="entry name" value="PK_Tyr_Ser-Thr"/>
    <property type="match status" value="1"/>
</dbReference>
<feature type="compositionally biased region" description="Polar residues" evidence="1">
    <location>
        <begin position="1"/>
        <end position="11"/>
    </location>
</feature>
<evidence type="ECO:0000259" key="2">
    <source>
        <dbReference type="PROSITE" id="PS50011"/>
    </source>
</evidence>
<dbReference type="OrthoDB" id="1711006at2759"/>
<feature type="compositionally biased region" description="Pro residues" evidence="1">
    <location>
        <begin position="64"/>
        <end position="78"/>
    </location>
</feature>
<dbReference type="GO" id="GO:0004674">
    <property type="term" value="F:protein serine/threonine kinase activity"/>
    <property type="evidence" value="ECO:0007669"/>
    <property type="project" value="TreeGrafter"/>
</dbReference>
<dbReference type="Gene3D" id="1.10.510.10">
    <property type="entry name" value="Transferase(Phosphotransferase) domain 1"/>
    <property type="match status" value="1"/>
</dbReference>
<dbReference type="PRINTS" id="PR00109">
    <property type="entry name" value="TYRKINASE"/>
</dbReference>
<dbReference type="InterPro" id="IPR011009">
    <property type="entry name" value="Kinase-like_dom_sf"/>
</dbReference>
<evidence type="ECO:0000313" key="3">
    <source>
        <dbReference type="EMBL" id="KAG2483356.1"/>
    </source>
</evidence>
<sequence>MGLCLSSTDQKAAQYAVPGDQRTSPPASGAGAPPGAEAPGQHVNSNASKAGLSAGQKLTNGAGAPPPTSAPAAPPGPLLPHASAATPGLAAAAAPASPVTPAIPTAPASAAAALPRYNSHGSDGRNGGGGGGGGGDTEDSGLFESPPPGGFAALVAGAGVAPGPSLGALGAAGLGVEATLGEMQHLALIGSGGGGCVYLGRWRGVTVGVKFIVSYTDDQLIRSQREALLSRLASHPHVVQTYATLVTQLAEPMFKPPREGSPSDAPAADRDPNISHDALAGLTSGSWIRGDAGSWGGQPGSIGAQGGPVAQNGGGGGGTIGGGGGGGGPMSLPTIPEASAAARAGGGGRLIDGGGGGTVGEGSTGSVSVTAASGSASAAVSGAGGSLAAGELYAAGLPPAPPSYDSAFATPSGSGTNVHARLLAGATAAAAAAAAGGGALNGGGAATAAAAAAAGAGSLTAAAGRSSLLGRSVAGPADSFDASFVRDHQGRHKYAIHEVLRQLGASEGQFLTMVVMEYCDGGSLLAALKEGPFHRDTTSWSPRMLLRSTVRTALEVAHGMQHLHLSGLVHGDLKPGNILLKGSNQDKRKFVAKVSDLGVAHPVGAADEMEIGDDAIGSIAFMAPEVFRGRMMKASDVYSFGVLLWQLACGTGAPPFEGAHPMAIALGVSEGRLRLRWPPGVFRPLQQLGELCTQADPTARPSFKSVVGALEKLERHMQRLAAAAAAGSGSGSGSGGPGPAAASGAAAGARASPAAAAAVAAEASRAGSWGVATALSSSSSLDPPAAGAGLGAGP</sequence>
<dbReference type="PROSITE" id="PS00108">
    <property type="entry name" value="PROTEIN_KINASE_ST"/>
    <property type="match status" value="1"/>
</dbReference>
<dbReference type="Proteomes" id="UP000612055">
    <property type="component" value="Unassembled WGS sequence"/>
</dbReference>
<dbReference type="GO" id="GO:0005524">
    <property type="term" value="F:ATP binding"/>
    <property type="evidence" value="ECO:0007669"/>
    <property type="project" value="InterPro"/>
</dbReference>
<proteinExistence type="predicted"/>
<feature type="region of interest" description="Disordered" evidence="1">
    <location>
        <begin position="1"/>
        <end position="83"/>
    </location>
</feature>
<dbReference type="InterPro" id="IPR008271">
    <property type="entry name" value="Ser/Thr_kinase_AS"/>
</dbReference>
<evidence type="ECO:0000313" key="4">
    <source>
        <dbReference type="Proteomes" id="UP000612055"/>
    </source>
</evidence>
<feature type="region of interest" description="Disordered" evidence="1">
    <location>
        <begin position="772"/>
        <end position="794"/>
    </location>
</feature>
<dbReference type="AlphaFoldDB" id="A0A836BNK4"/>
<dbReference type="SMART" id="SM00220">
    <property type="entry name" value="S_TKc"/>
    <property type="match status" value="1"/>
</dbReference>
<reference evidence="3" key="1">
    <citation type="journal article" date="2020" name="bioRxiv">
        <title>Comparative genomics of Chlamydomonas.</title>
        <authorList>
            <person name="Craig R.J."/>
            <person name="Hasan A.R."/>
            <person name="Ness R.W."/>
            <person name="Keightley P.D."/>
        </authorList>
    </citation>
    <scope>NUCLEOTIDE SEQUENCE</scope>
    <source>
        <strain evidence="3">CCAP 11/70</strain>
    </source>
</reference>
<dbReference type="PROSITE" id="PS50011">
    <property type="entry name" value="PROTEIN_KINASE_DOM"/>
    <property type="match status" value="1"/>
</dbReference>
<feature type="compositionally biased region" description="Gly residues" evidence="1">
    <location>
        <begin position="728"/>
        <end position="738"/>
    </location>
</feature>
<dbReference type="InterPro" id="IPR000719">
    <property type="entry name" value="Prot_kinase_dom"/>
</dbReference>